<sequence length="61" mass="7123">MKTWQVFFDGEADALSEGCTFGFLSIELLAQKELKTQDSKVPRYNRVTTLLSMFNWIFEQL</sequence>
<dbReference type="RefSeq" id="WP_009036402.1">
    <property type="nucleotide sequence ID" value="NZ_ALWO02000010.1"/>
</dbReference>
<dbReference type="Proteomes" id="UP000006073">
    <property type="component" value="Unassembled WGS sequence"/>
</dbReference>
<comment type="caution">
    <text evidence="1">The sequence shown here is derived from an EMBL/GenBank/DDBJ whole genome shotgun (WGS) entry which is preliminary data.</text>
</comment>
<gene>
    <name evidence="1" type="ORF">A33Q_0283</name>
</gene>
<organism evidence="1 2">
    <name type="scientific">Indibacter alkaliphilus (strain CCUG 57479 / KCTC 22604 / LW1)</name>
    <dbReference type="NCBI Taxonomy" id="1189612"/>
    <lineage>
        <taxon>Bacteria</taxon>
        <taxon>Pseudomonadati</taxon>
        <taxon>Bacteroidota</taxon>
        <taxon>Cytophagia</taxon>
        <taxon>Cytophagales</taxon>
        <taxon>Cyclobacteriaceae</taxon>
    </lineage>
</organism>
<evidence type="ECO:0000313" key="1">
    <source>
        <dbReference type="EMBL" id="EOZ99864.1"/>
    </source>
</evidence>
<dbReference type="AlphaFoldDB" id="S2DL73"/>
<dbReference type="EMBL" id="ALWO02000010">
    <property type="protein sequence ID" value="EOZ99864.1"/>
    <property type="molecule type" value="Genomic_DNA"/>
</dbReference>
<protein>
    <submittedName>
        <fullName evidence="1">Uncharacterized protein</fullName>
    </submittedName>
</protein>
<evidence type="ECO:0000313" key="2">
    <source>
        <dbReference type="Proteomes" id="UP000006073"/>
    </source>
</evidence>
<reference evidence="1 2" key="1">
    <citation type="journal article" date="2013" name="Genome Announc.">
        <title>Draft Genome Sequence of Indibacter alkaliphilus Strain LW1T, Isolated from Lonar Lake, a Haloalkaline Lake in the Buldana District of Maharashtra, India.</title>
        <authorList>
            <person name="Singh A."/>
            <person name="Kumar Jangir P."/>
            <person name="Sharma R."/>
            <person name="Singh A."/>
            <person name="Kumar Pinnaka A."/>
            <person name="Shivaji S."/>
        </authorList>
    </citation>
    <scope>NUCLEOTIDE SEQUENCE [LARGE SCALE GENOMIC DNA]</scope>
    <source>
        <strain evidence="2">CCUG 57479 / KCTC 22604 / LW1</strain>
    </source>
</reference>
<proteinExistence type="predicted"/>
<dbReference type="STRING" id="1189612.A33Q_0283"/>
<accession>S2DL73</accession>
<keyword evidence="2" id="KW-1185">Reference proteome</keyword>
<name>S2DL73_INDAL</name>